<evidence type="ECO:0000256" key="7">
    <source>
        <dbReference type="SAM" id="MobiDB-lite"/>
    </source>
</evidence>
<dbReference type="Pfam" id="PF00172">
    <property type="entry name" value="Zn_clus"/>
    <property type="match status" value="1"/>
</dbReference>
<feature type="transmembrane region" description="Helical" evidence="8">
    <location>
        <begin position="588"/>
        <end position="608"/>
    </location>
</feature>
<name>A0ABP0CZQ8_9PEZI</name>
<evidence type="ECO:0000313" key="11">
    <source>
        <dbReference type="Proteomes" id="UP001642406"/>
    </source>
</evidence>
<keyword evidence="8" id="KW-1133">Transmembrane helix</keyword>
<dbReference type="PANTHER" id="PTHR47540">
    <property type="entry name" value="THIAMINE REPRESSIBLE GENES REGULATORY PROTEIN THI5"/>
    <property type="match status" value="1"/>
</dbReference>
<comment type="caution">
    <text evidence="10">The sequence shown here is derived from an EMBL/GenBank/DDBJ whole genome shotgun (WGS) entry which is preliminary data.</text>
</comment>
<reference evidence="10 11" key="1">
    <citation type="submission" date="2024-01" db="EMBL/GenBank/DDBJ databases">
        <authorList>
            <person name="Allen C."/>
            <person name="Tagirdzhanova G."/>
        </authorList>
    </citation>
    <scope>NUCLEOTIDE SEQUENCE [LARGE SCALE GENOMIC DNA]</scope>
</reference>
<dbReference type="SMART" id="SM00066">
    <property type="entry name" value="GAL4"/>
    <property type="match status" value="1"/>
</dbReference>
<feature type="region of interest" description="Disordered" evidence="7">
    <location>
        <begin position="148"/>
        <end position="175"/>
    </location>
</feature>
<dbReference type="SUPFAM" id="SSF57701">
    <property type="entry name" value="Zn2/Cys6 DNA-binding domain"/>
    <property type="match status" value="1"/>
</dbReference>
<keyword evidence="3" id="KW-0805">Transcription regulation</keyword>
<dbReference type="Gene3D" id="4.10.240.10">
    <property type="entry name" value="Zn(2)-C6 fungal-type DNA-binding domain"/>
    <property type="match status" value="1"/>
</dbReference>
<evidence type="ECO:0000256" key="6">
    <source>
        <dbReference type="ARBA" id="ARBA00023242"/>
    </source>
</evidence>
<keyword evidence="2" id="KW-0479">Metal-binding</keyword>
<keyword evidence="8" id="KW-0812">Transmembrane</keyword>
<evidence type="ECO:0000256" key="4">
    <source>
        <dbReference type="ARBA" id="ARBA00023125"/>
    </source>
</evidence>
<dbReference type="SMART" id="SM00906">
    <property type="entry name" value="Fungal_trans"/>
    <property type="match status" value="1"/>
</dbReference>
<dbReference type="EMBL" id="CAWUHC010000196">
    <property type="protein sequence ID" value="CAK7237640.1"/>
    <property type="molecule type" value="Genomic_DNA"/>
</dbReference>
<keyword evidence="6" id="KW-0539">Nucleus</keyword>
<dbReference type="PROSITE" id="PS50048">
    <property type="entry name" value="ZN2_CY6_FUNGAL_2"/>
    <property type="match status" value="1"/>
</dbReference>
<dbReference type="InterPro" id="IPR036864">
    <property type="entry name" value="Zn2-C6_fun-type_DNA-bd_sf"/>
</dbReference>
<keyword evidence="5" id="KW-0804">Transcription</keyword>
<dbReference type="CDD" id="cd12148">
    <property type="entry name" value="fungal_TF_MHR"/>
    <property type="match status" value="1"/>
</dbReference>
<evidence type="ECO:0000256" key="1">
    <source>
        <dbReference type="ARBA" id="ARBA00004123"/>
    </source>
</evidence>
<keyword evidence="4" id="KW-0238">DNA-binding</keyword>
<evidence type="ECO:0000256" key="2">
    <source>
        <dbReference type="ARBA" id="ARBA00022723"/>
    </source>
</evidence>
<dbReference type="PANTHER" id="PTHR47540:SF3">
    <property type="entry name" value="ZN(II)2CYS6 TRANSCRIPTION FACTOR (EUROFUNG)"/>
    <property type="match status" value="1"/>
</dbReference>
<evidence type="ECO:0000259" key="9">
    <source>
        <dbReference type="PROSITE" id="PS50048"/>
    </source>
</evidence>
<feature type="domain" description="Zn(2)-C6 fungal-type" evidence="9">
    <location>
        <begin position="22"/>
        <end position="51"/>
    </location>
</feature>
<dbReference type="InterPro" id="IPR051711">
    <property type="entry name" value="Stress_Response_Reg"/>
</dbReference>
<dbReference type="Proteomes" id="UP001642406">
    <property type="component" value="Unassembled WGS sequence"/>
</dbReference>
<accession>A0ABP0CZQ8</accession>
<feature type="compositionally biased region" description="Low complexity" evidence="7">
    <location>
        <begin position="148"/>
        <end position="160"/>
    </location>
</feature>
<organism evidence="10 11">
    <name type="scientific">Sporothrix bragantina</name>
    <dbReference type="NCBI Taxonomy" id="671064"/>
    <lineage>
        <taxon>Eukaryota</taxon>
        <taxon>Fungi</taxon>
        <taxon>Dikarya</taxon>
        <taxon>Ascomycota</taxon>
        <taxon>Pezizomycotina</taxon>
        <taxon>Sordariomycetes</taxon>
        <taxon>Sordariomycetidae</taxon>
        <taxon>Ophiostomatales</taxon>
        <taxon>Ophiostomataceae</taxon>
        <taxon>Sporothrix</taxon>
    </lineage>
</organism>
<dbReference type="PROSITE" id="PS00463">
    <property type="entry name" value="ZN2_CY6_FUNGAL_1"/>
    <property type="match status" value="1"/>
</dbReference>
<evidence type="ECO:0000256" key="3">
    <source>
        <dbReference type="ARBA" id="ARBA00023015"/>
    </source>
</evidence>
<gene>
    <name evidence="10" type="ORF">SBRCBS47491_010056</name>
</gene>
<proteinExistence type="predicted"/>
<dbReference type="InterPro" id="IPR007219">
    <property type="entry name" value="XnlR_reg_dom"/>
</dbReference>
<feature type="compositionally biased region" description="Gly residues" evidence="7">
    <location>
        <begin position="672"/>
        <end position="684"/>
    </location>
</feature>
<evidence type="ECO:0000256" key="5">
    <source>
        <dbReference type="ARBA" id="ARBA00023163"/>
    </source>
</evidence>
<protein>
    <recommendedName>
        <fullName evidence="9">Zn(2)-C6 fungal-type domain-containing protein</fullName>
    </recommendedName>
</protein>
<dbReference type="CDD" id="cd00067">
    <property type="entry name" value="GAL4"/>
    <property type="match status" value="1"/>
</dbReference>
<dbReference type="InterPro" id="IPR001138">
    <property type="entry name" value="Zn2Cys6_DnaBD"/>
</dbReference>
<sequence length="767" mass="84175">MDSPQESRRRRRNRNRTRVTRACDRCKTRKIKCNGIQPCSFCSQARAMCTYESAYNRGRLPSVVPAESSSNLVRIDSIVNPIAHTDYPEQASVESRSQPPFLAVQHRAGSGMSIPGYHQLPPEPHLDSHLVTPPVSAAVAAVAPLQPPLESSAGSSLQPSPSRPTSPEPQTDLQGHYIGPASGVSFLLRLQKRLHQAVSFSHPDSIFTFGDAPLHQPSEFDPSFCMMLPRDDAQRLLDRYFDYAMPTYRFLHYPTVQKWFTEFYDSLGAMNDGSGAAAKAALLFMIFAHAWAYMPDEDKPGPSDLSVRYYLAAENLLAKEKGAVLLTSVQARLLQCYYLLTRSRINHCWNQFGTVTRLALAIGLHRNKRPDIGGAQRGGASGDQLGLIESECRRRTFWCAYTLDAYLSLSLGRPPTFHDDDIDTELPTCVDDSSITAGHIASTTAANSGLSVMLAPIAHMKLARIINRLLRNLYSIRPISAESRAVLAAQIADDLARWRSDLARFLDADLFSISLLIPIFQRQRNVLNLTYWHAVILTYRPFVLNNNSSSSNGITDNVDDDKVQKCLSAAMSIANTIREIVESRQLTAAFWITAYFAFSATIVLYVYVIQRGRAGAPSTMYSDYLAAAIQCQSHISRFAEKGSLSERYFLVLDELRMEALRQTKGGNNSHEGGSGNNGNPGGLGTIYIPPTNTNGPGAADAATGSANISASFIDDTAAAASIPFNSMPGALPGSAAMIDGSEWEQFALMLSSGLGNLDVYNDPFYQE</sequence>
<dbReference type="Pfam" id="PF04082">
    <property type="entry name" value="Fungal_trans"/>
    <property type="match status" value="1"/>
</dbReference>
<comment type="subcellular location">
    <subcellularLocation>
        <location evidence="1">Nucleus</location>
    </subcellularLocation>
</comment>
<keyword evidence="11" id="KW-1185">Reference proteome</keyword>
<keyword evidence="8" id="KW-0472">Membrane</keyword>
<evidence type="ECO:0000256" key="8">
    <source>
        <dbReference type="SAM" id="Phobius"/>
    </source>
</evidence>
<feature type="region of interest" description="Disordered" evidence="7">
    <location>
        <begin position="664"/>
        <end position="684"/>
    </location>
</feature>
<evidence type="ECO:0000313" key="10">
    <source>
        <dbReference type="EMBL" id="CAK7237640.1"/>
    </source>
</evidence>